<dbReference type="Proteomes" id="UP001219525">
    <property type="component" value="Unassembled WGS sequence"/>
</dbReference>
<dbReference type="PANTHER" id="PTHR40465">
    <property type="entry name" value="CHROMOSOME 1, WHOLE GENOME SHOTGUN SEQUENCE"/>
    <property type="match status" value="1"/>
</dbReference>
<dbReference type="InterPro" id="IPR045339">
    <property type="entry name" value="DUF6534"/>
</dbReference>
<evidence type="ECO:0000259" key="2">
    <source>
        <dbReference type="Pfam" id="PF20152"/>
    </source>
</evidence>
<accession>A0AAD6Y7T8</accession>
<feature type="transmembrane region" description="Helical" evidence="1">
    <location>
        <begin position="46"/>
        <end position="70"/>
    </location>
</feature>
<evidence type="ECO:0000313" key="4">
    <source>
        <dbReference type="Proteomes" id="UP001219525"/>
    </source>
</evidence>
<dbReference type="EMBL" id="JARJCW010000041">
    <property type="protein sequence ID" value="KAJ7206110.1"/>
    <property type="molecule type" value="Genomic_DNA"/>
</dbReference>
<keyword evidence="4" id="KW-1185">Reference proteome</keyword>
<evidence type="ECO:0000256" key="1">
    <source>
        <dbReference type="SAM" id="Phobius"/>
    </source>
</evidence>
<feature type="domain" description="DUF6534" evidence="2">
    <location>
        <begin position="121"/>
        <end position="216"/>
    </location>
</feature>
<reference evidence="3" key="1">
    <citation type="submission" date="2023-03" db="EMBL/GenBank/DDBJ databases">
        <title>Massive genome expansion in bonnet fungi (Mycena s.s.) driven by repeated elements and novel gene families across ecological guilds.</title>
        <authorList>
            <consortium name="Lawrence Berkeley National Laboratory"/>
            <person name="Harder C.B."/>
            <person name="Miyauchi S."/>
            <person name="Viragh M."/>
            <person name="Kuo A."/>
            <person name="Thoen E."/>
            <person name="Andreopoulos B."/>
            <person name="Lu D."/>
            <person name="Skrede I."/>
            <person name="Drula E."/>
            <person name="Henrissat B."/>
            <person name="Morin E."/>
            <person name="Kohler A."/>
            <person name="Barry K."/>
            <person name="LaButti K."/>
            <person name="Morin E."/>
            <person name="Salamov A."/>
            <person name="Lipzen A."/>
            <person name="Mereny Z."/>
            <person name="Hegedus B."/>
            <person name="Baldrian P."/>
            <person name="Stursova M."/>
            <person name="Weitz H."/>
            <person name="Taylor A."/>
            <person name="Grigoriev I.V."/>
            <person name="Nagy L.G."/>
            <person name="Martin F."/>
            <person name="Kauserud H."/>
        </authorList>
    </citation>
    <scope>NUCLEOTIDE SEQUENCE</scope>
    <source>
        <strain evidence="3">9144</strain>
    </source>
</reference>
<proteinExistence type="predicted"/>
<keyword evidence="1" id="KW-0472">Membrane</keyword>
<dbReference type="PANTHER" id="PTHR40465:SF1">
    <property type="entry name" value="DUF6534 DOMAIN-CONTAINING PROTEIN"/>
    <property type="match status" value="1"/>
</dbReference>
<organism evidence="3 4">
    <name type="scientific">Mycena pura</name>
    <dbReference type="NCBI Taxonomy" id="153505"/>
    <lineage>
        <taxon>Eukaryota</taxon>
        <taxon>Fungi</taxon>
        <taxon>Dikarya</taxon>
        <taxon>Basidiomycota</taxon>
        <taxon>Agaricomycotina</taxon>
        <taxon>Agaricomycetes</taxon>
        <taxon>Agaricomycetidae</taxon>
        <taxon>Agaricales</taxon>
        <taxon>Marasmiineae</taxon>
        <taxon>Mycenaceae</taxon>
        <taxon>Mycena</taxon>
    </lineage>
</organism>
<dbReference type="Pfam" id="PF20152">
    <property type="entry name" value="DUF6534"/>
    <property type="match status" value="1"/>
</dbReference>
<protein>
    <recommendedName>
        <fullName evidence="2">DUF6534 domain-containing protein</fullName>
    </recommendedName>
</protein>
<feature type="transmembrane region" description="Helical" evidence="1">
    <location>
        <begin position="148"/>
        <end position="167"/>
    </location>
</feature>
<feature type="transmembrane region" description="Helical" evidence="1">
    <location>
        <begin position="6"/>
        <end position="25"/>
    </location>
</feature>
<keyword evidence="1" id="KW-0812">Transmembrane</keyword>
<feature type="transmembrane region" description="Helical" evidence="1">
    <location>
        <begin position="117"/>
        <end position="136"/>
    </location>
</feature>
<evidence type="ECO:0000313" key="3">
    <source>
        <dbReference type="EMBL" id="KAJ7206110.1"/>
    </source>
</evidence>
<dbReference type="AlphaFoldDB" id="A0AAD6Y7T8"/>
<name>A0AAD6Y7T8_9AGAR</name>
<keyword evidence="1" id="KW-1133">Transmembrane helix</keyword>
<sequence length="282" mass="31173">MGELDTTLGAIAVCYMLAWGLYGVMSTQTFSYFQKFNVSDSLWLKGLVAVLWLLDTLQLVLIGHVLYYWLITNYANPAVLADSVWFLTYRVFVCESSPAFASHGSYKKPAVSSGNRILSGIIVLLSFCYFGFEMAVQVRTTDSLVNKLILYAMSTGLLTSCLVGHDLRTPLKFFGEWFMTKTQFLTMPNNLIHISFNIVVGKLYTNSLLASLNFRDVLRTSRAGPIANTISLSSLHASGRRHGGAGSSHQTIAVSANGQDNISTHLADEKCATLQLYRIRPV</sequence>
<gene>
    <name evidence="3" type="ORF">GGX14DRAFT_397371</name>
</gene>
<comment type="caution">
    <text evidence="3">The sequence shown here is derived from an EMBL/GenBank/DDBJ whole genome shotgun (WGS) entry which is preliminary data.</text>
</comment>